<dbReference type="GO" id="GO:0000272">
    <property type="term" value="P:polysaccharide catabolic process"/>
    <property type="evidence" value="ECO:0007669"/>
    <property type="project" value="InterPro"/>
</dbReference>
<sequence>MKLDEDAGLLRPLTAVRPVPGERHPPVFRKVRLVKIAAGLGIGLTLNTAVQAGPSPVISFGGYRSHQVNVDADGQNIVGDKGNEPTLAFNPLNPANIVVGWRRFDSPPTAAKHGGYAYSFDGGASWATGMLPALPQQTRTDPVLEVDAQGNFYYQSLAVSDSTSVFKSSDGGVTWSEPVYQFKGDKNWLAIDKTGGPSDGHLYSTWRRPADSNPDPNYVPKYFIRSTDGGLSYQEPDAALPVANFGFGRLTIGPDGEVYLFGVDETILSVNALGIMRSGHYFLKSIDAKDPAASPTFTAQKVDMGGNSMMFLSPSLQLPNPLGGDGDVQIAADQSAGPLRGNIYLMAHVTPYAWQAGDDPQDIHFVRSSDGGATWSAPVRVNDDPPGANAYQWFPMLSVAANSRIDAMWYDTRNGSGSAPYRYSQLYYAYSWDGGATWSKNQAVTPVLNTHLPYNVVNGEERQSDKMGDYTQLVSDANGAHIAYTATYHGEQDVYYLNVFPDCNNNGKSDVLDIQNRVSSDTNLNHLPDSCENITVKGDLDGDRDVDQLDLNVVLAARNKPASGVNDPRDLDKNGVINALDVRKLTLLCTRPRCAV</sequence>
<dbReference type="InterPro" id="IPR015943">
    <property type="entry name" value="WD40/YVTN_repeat-like_dom_sf"/>
</dbReference>
<evidence type="ECO:0000313" key="1">
    <source>
        <dbReference type="EMBL" id="OAI01569.1"/>
    </source>
</evidence>
<evidence type="ECO:0008006" key="3">
    <source>
        <dbReference type="Google" id="ProtNLM"/>
    </source>
</evidence>
<name>A0A177M9U1_METMH</name>
<organism evidence="1 2">
    <name type="scientific">Methylomonas methanica</name>
    <dbReference type="NCBI Taxonomy" id="421"/>
    <lineage>
        <taxon>Bacteria</taxon>
        <taxon>Pseudomonadati</taxon>
        <taxon>Pseudomonadota</taxon>
        <taxon>Gammaproteobacteria</taxon>
        <taxon>Methylococcales</taxon>
        <taxon>Methylococcaceae</taxon>
        <taxon>Methylomonas</taxon>
    </lineage>
</organism>
<dbReference type="SUPFAM" id="SSF50939">
    <property type="entry name" value="Sialidases"/>
    <property type="match status" value="2"/>
</dbReference>
<proteinExistence type="predicted"/>
<dbReference type="Gene3D" id="2.120.10.10">
    <property type="match status" value="1"/>
</dbReference>
<dbReference type="PROSITE" id="PS00018">
    <property type="entry name" value="EF_HAND_1"/>
    <property type="match status" value="1"/>
</dbReference>
<dbReference type="CDD" id="cd15482">
    <property type="entry name" value="Sialidase_non-viral"/>
    <property type="match status" value="2"/>
</dbReference>
<gene>
    <name evidence="1" type="ORF">A1332_16915</name>
</gene>
<dbReference type="InterPro" id="IPR036278">
    <property type="entry name" value="Sialidase_sf"/>
</dbReference>
<dbReference type="Proteomes" id="UP000078090">
    <property type="component" value="Unassembled WGS sequence"/>
</dbReference>
<comment type="caution">
    <text evidence="1">The sequence shown here is derived from an EMBL/GenBank/DDBJ whole genome shotgun (WGS) entry which is preliminary data.</text>
</comment>
<dbReference type="Gene3D" id="2.130.10.10">
    <property type="entry name" value="YVTN repeat-like/Quinoprotein amine dehydrogenase"/>
    <property type="match status" value="1"/>
</dbReference>
<reference evidence="1 2" key="1">
    <citation type="submission" date="2016-03" db="EMBL/GenBank/DDBJ databases">
        <authorList>
            <person name="Ploux O."/>
        </authorList>
    </citation>
    <scope>NUCLEOTIDE SEQUENCE [LARGE SCALE GENOMIC DNA]</scope>
    <source>
        <strain evidence="1 2">R-45363</strain>
    </source>
</reference>
<dbReference type="SUPFAM" id="SSF63446">
    <property type="entry name" value="Type I dockerin domain"/>
    <property type="match status" value="1"/>
</dbReference>
<evidence type="ECO:0000313" key="2">
    <source>
        <dbReference type="Proteomes" id="UP000078090"/>
    </source>
</evidence>
<dbReference type="InterPro" id="IPR036439">
    <property type="entry name" value="Dockerin_dom_sf"/>
</dbReference>
<dbReference type="AlphaFoldDB" id="A0A177M9U1"/>
<dbReference type="EMBL" id="LUUG01000088">
    <property type="protein sequence ID" value="OAI01569.1"/>
    <property type="molecule type" value="Genomic_DNA"/>
</dbReference>
<protein>
    <recommendedName>
        <fullName evidence="3">Dockerin domain-containing protein</fullName>
    </recommendedName>
</protein>
<accession>A0A177M9U1</accession>
<dbReference type="InterPro" id="IPR018247">
    <property type="entry name" value="EF_Hand_1_Ca_BS"/>
</dbReference>